<gene>
    <name evidence="1" type="ORF">GGQ67_004042</name>
</gene>
<comment type="caution">
    <text evidence="1">The sequence shown here is derived from an EMBL/GenBank/DDBJ whole genome shotgun (WGS) entry which is preliminary data.</text>
</comment>
<dbReference type="EMBL" id="JACIDW010000016">
    <property type="protein sequence ID" value="MBB3966355.1"/>
    <property type="molecule type" value="Genomic_DNA"/>
</dbReference>
<dbReference type="RefSeq" id="WP_183901847.1">
    <property type="nucleotide sequence ID" value="NZ_JACIDW010000016.1"/>
</dbReference>
<dbReference type="Proteomes" id="UP000582090">
    <property type="component" value="Unassembled WGS sequence"/>
</dbReference>
<dbReference type="Pfam" id="PF14076">
    <property type="entry name" value="DUF4258"/>
    <property type="match status" value="1"/>
</dbReference>
<evidence type="ECO:0000313" key="2">
    <source>
        <dbReference type="Proteomes" id="UP000582090"/>
    </source>
</evidence>
<reference evidence="1 2" key="1">
    <citation type="submission" date="2020-08" db="EMBL/GenBank/DDBJ databases">
        <title>Genomic Encyclopedia of Type Strains, Phase IV (KMG-IV): sequencing the most valuable type-strain genomes for metagenomic binning, comparative biology and taxonomic classification.</title>
        <authorList>
            <person name="Goeker M."/>
        </authorList>
    </citation>
    <scope>NUCLEOTIDE SEQUENCE [LARGE SCALE GENOMIC DNA]</scope>
    <source>
        <strain evidence="1 2">DSM 26575</strain>
    </source>
</reference>
<dbReference type="InterPro" id="IPR025354">
    <property type="entry name" value="DUF4258"/>
</dbReference>
<dbReference type="AlphaFoldDB" id="A0A7W6GCS7"/>
<proteinExistence type="predicted"/>
<organism evidence="1 2">
    <name type="scientific">Rhizobium metallidurans</name>
    <dbReference type="NCBI Taxonomy" id="1265931"/>
    <lineage>
        <taxon>Bacteria</taxon>
        <taxon>Pseudomonadati</taxon>
        <taxon>Pseudomonadota</taxon>
        <taxon>Alphaproteobacteria</taxon>
        <taxon>Hyphomicrobiales</taxon>
        <taxon>Rhizobiaceae</taxon>
        <taxon>Rhizobium/Agrobacterium group</taxon>
        <taxon>Rhizobium</taxon>
    </lineage>
</organism>
<name>A0A7W6GCS7_9HYPH</name>
<evidence type="ECO:0008006" key="3">
    <source>
        <dbReference type="Google" id="ProtNLM"/>
    </source>
</evidence>
<keyword evidence="2" id="KW-1185">Reference proteome</keyword>
<evidence type="ECO:0000313" key="1">
    <source>
        <dbReference type="EMBL" id="MBB3966355.1"/>
    </source>
</evidence>
<sequence>MSDILSTVRLLIADGKFRVSAHALRELLNDDLLIEPLVMDIVSAVVVEEYPQYHKGPCVLVLQTDERGRTIHLLWGIPSGASEPAVLITAYIPDPDRWNDDFTRRKPQ</sequence>
<protein>
    <recommendedName>
        <fullName evidence="3">DUF4258 domain-containing protein</fullName>
    </recommendedName>
</protein>
<accession>A0A7W6GCS7</accession>